<dbReference type="RefSeq" id="WP_058613893.1">
    <property type="nucleotide sequence ID" value="NZ_LDRS01000032.1"/>
</dbReference>
<protein>
    <submittedName>
        <fullName evidence="2">Uncharacterized protein</fullName>
    </submittedName>
</protein>
<name>A0A147F900_MICTE</name>
<evidence type="ECO:0000313" key="3">
    <source>
        <dbReference type="Proteomes" id="UP000072189"/>
    </source>
</evidence>
<comment type="caution">
    <text evidence="2">The sequence shown here is derived from an EMBL/GenBank/DDBJ whole genome shotgun (WGS) entry which is preliminary data.</text>
</comment>
<dbReference type="AlphaFoldDB" id="A0A147F900"/>
<gene>
    <name evidence="2" type="ORF">RSA3_07630</name>
</gene>
<feature type="transmembrane region" description="Helical" evidence="1">
    <location>
        <begin position="36"/>
        <end position="58"/>
    </location>
</feature>
<proteinExistence type="predicted"/>
<keyword evidence="1" id="KW-0472">Membrane</keyword>
<evidence type="ECO:0000256" key="1">
    <source>
        <dbReference type="SAM" id="Phobius"/>
    </source>
</evidence>
<organism evidence="2 3">
    <name type="scientific">Microbacterium testaceum</name>
    <name type="common">Aureobacterium testaceum</name>
    <name type="synonym">Brevibacterium testaceum</name>
    <dbReference type="NCBI Taxonomy" id="2033"/>
    <lineage>
        <taxon>Bacteria</taxon>
        <taxon>Bacillati</taxon>
        <taxon>Actinomycetota</taxon>
        <taxon>Actinomycetes</taxon>
        <taxon>Micrococcales</taxon>
        <taxon>Microbacteriaceae</taxon>
        <taxon>Microbacterium</taxon>
    </lineage>
</organism>
<keyword evidence="1" id="KW-1133">Transmembrane helix</keyword>
<dbReference type="EMBL" id="LDRV01000042">
    <property type="protein sequence ID" value="KTS12872.1"/>
    <property type="molecule type" value="Genomic_DNA"/>
</dbReference>
<evidence type="ECO:0000313" key="2">
    <source>
        <dbReference type="EMBL" id="KTS12872.1"/>
    </source>
</evidence>
<dbReference type="PATRIC" id="fig|2033.7.peg.2189"/>
<sequence length="94" mass="8450">MNSASSSPRAAVAVVSVSVLLGLAIGAALWLGSQNLLMGATIGGILALLFGGFAVFAVRAAASSPGGSGTDAGAVVIGGGGCGDGGGGGGDGAC</sequence>
<accession>A0A147F900</accession>
<keyword evidence="1" id="KW-0812">Transmembrane</keyword>
<dbReference type="Proteomes" id="UP000072189">
    <property type="component" value="Unassembled WGS sequence"/>
</dbReference>
<reference evidence="2 3" key="1">
    <citation type="journal article" date="2016" name="Front. Microbiol.">
        <title>Genomic Resource of Rice Seed Associated Bacteria.</title>
        <authorList>
            <person name="Midha S."/>
            <person name="Bansal K."/>
            <person name="Sharma S."/>
            <person name="Kumar N."/>
            <person name="Patil P.P."/>
            <person name="Chaudhry V."/>
            <person name="Patil P.B."/>
        </authorList>
    </citation>
    <scope>NUCLEOTIDE SEQUENCE [LARGE SCALE GENOMIC DNA]</scope>
    <source>
        <strain evidence="2 3">RSA3</strain>
    </source>
</reference>